<gene>
    <name evidence="2" type="ORF">D915_005122</name>
</gene>
<dbReference type="AlphaFoldDB" id="A0A4E0R695"/>
<dbReference type="PANTHER" id="PTHR14611">
    <property type="entry name" value="TECTONIC FAMILY MEMBER"/>
    <property type="match status" value="1"/>
</dbReference>
<evidence type="ECO:0000259" key="1">
    <source>
        <dbReference type="Pfam" id="PF07773"/>
    </source>
</evidence>
<feature type="non-terminal residue" evidence="2">
    <location>
        <position position="1"/>
    </location>
</feature>
<reference evidence="2" key="1">
    <citation type="submission" date="2019-03" db="EMBL/GenBank/DDBJ databases">
        <title>Improved annotation for the trematode Fasciola hepatica.</title>
        <authorList>
            <person name="Choi Y.-J."/>
            <person name="Martin J."/>
            <person name="Mitreva M."/>
        </authorList>
    </citation>
    <scope>NUCLEOTIDE SEQUENCE [LARGE SCALE GENOMIC DNA]</scope>
</reference>
<evidence type="ECO:0000313" key="3">
    <source>
        <dbReference type="Proteomes" id="UP000230066"/>
    </source>
</evidence>
<sequence>FLKPIHSKCSKTVSRNSGVDNSDSLVSCDQLAGVPGLISSAGTNGQFFVHSLPAFTNGTARRNTTTPIIRCWDAQTLENITCPNNPPEFGTDDAWCTSVPIRVKYTFYYDVTGEILSLHVDAALGNVSQTYIQETLVDFLQVGESLNAPASGNPGYRIGNPIVAARANLTDLASLGKQGSIDSVLLMDLTNTAESVLHSISKTHRYTGGLWNLPAGGPCIPELDLNSIVEYEPLRFGQDTFTGCTINLSTADFQDPVSGITDWAARCDFYQTRLWHALNYPTSTLPFSGSFRFISLQPEYVASWPAARTNQSGDWVPIQNPLLSTGLVKPNGRTGLCTSMLLGLDTEIQFAKFGSLANPQHRIVGVKTTPVYGDLLIGPRRSTVEFTIRVHFLDVSPRAVLFEKQRPKVLTQLPSDFFYPFL</sequence>
<protein>
    <recommendedName>
        <fullName evidence="1">Tectonic-1-3 domain-containing protein</fullName>
    </recommendedName>
</protein>
<dbReference type="InterPro" id="IPR011677">
    <property type="entry name" value="TCTN1-3_dom"/>
</dbReference>
<dbReference type="Proteomes" id="UP000230066">
    <property type="component" value="Unassembled WGS sequence"/>
</dbReference>
<name>A0A4E0R695_FASHE</name>
<comment type="caution">
    <text evidence="2">The sequence shown here is derived from an EMBL/GenBank/DDBJ whole genome shotgun (WGS) entry which is preliminary data.</text>
</comment>
<dbReference type="InterPro" id="IPR040354">
    <property type="entry name" value="TCTN1-3"/>
</dbReference>
<proteinExistence type="predicted"/>
<evidence type="ECO:0000313" key="2">
    <source>
        <dbReference type="EMBL" id="THD24099.1"/>
    </source>
</evidence>
<dbReference type="GO" id="GO:0030030">
    <property type="term" value="P:cell projection organization"/>
    <property type="evidence" value="ECO:0007669"/>
    <property type="project" value="UniProtKB-KW"/>
</dbReference>
<keyword evidence="3" id="KW-1185">Reference proteome</keyword>
<dbReference type="Pfam" id="PF07773">
    <property type="entry name" value="TCTN_DUF1619"/>
    <property type="match status" value="1"/>
</dbReference>
<dbReference type="PANTHER" id="PTHR14611:SF2">
    <property type="entry name" value="TECTONIC"/>
    <property type="match status" value="1"/>
</dbReference>
<feature type="domain" description="Tectonic-1-3" evidence="1">
    <location>
        <begin position="232"/>
        <end position="395"/>
    </location>
</feature>
<accession>A0A4E0R695</accession>
<dbReference type="EMBL" id="JXXN02001779">
    <property type="protein sequence ID" value="THD24099.1"/>
    <property type="molecule type" value="Genomic_DNA"/>
</dbReference>
<organism evidence="2 3">
    <name type="scientific">Fasciola hepatica</name>
    <name type="common">Liver fluke</name>
    <dbReference type="NCBI Taxonomy" id="6192"/>
    <lineage>
        <taxon>Eukaryota</taxon>
        <taxon>Metazoa</taxon>
        <taxon>Spiralia</taxon>
        <taxon>Lophotrochozoa</taxon>
        <taxon>Platyhelminthes</taxon>
        <taxon>Trematoda</taxon>
        <taxon>Digenea</taxon>
        <taxon>Plagiorchiida</taxon>
        <taxon>Echinostomata</taxon>
        <taxon>Echinostomatoidea</taxon>
        <taxon>Fasciolidae</taxon>
        <taxon>Fasciola</taxon>
    </lineage>
</organism>